<comment type="caution">
    <text evidence="6">The sequence shown here is derived from an EMBL/GenBank/DDBJ whole genome shotgun (WGS) entry which is preliminary data.</text>
</comment>
<evidence type="ECO:0000313" key="6">
    <source>
        <dbReference type="EMBL" id="TWB96029.1"/>
    </source>
</evidence>
<dbReference type="Proteomes" id="UP000321304">
    <property type="component" value="Unassembled WGS sequence"/>
</dbReference>
<keyword evidence="3" id="KW-0731">Sigma factor</keyword>
<dbReference type="NCBIfam" id="TIGR02937">
    <property type="entry name" value="sigma70-ECF"/>
    <property type="match status" value="1"/>
</dbReference>
<evidence type="ECO:0000256" key="2">
    <source>
        <dbReference type="ARBA" id="ARBA00023015"/>
    </source>
</evidence>
<sequence>MTETTWTTLRQVLVERYDELRRRLARRLGDEKARETLHETWLHLRDKNGPGVVDSPIGYLLRSALNLAISRERQETRRIKRFEVQPMLEIVDAAPGPEREVESREQIAHLEQVLEELTPRRRTILLASRLEGIPLREIAERLGVSQRLVELELKAALEHCAKRFGKKVTRRFGPAPRETS</sequence>
<protein>
    <submittedName>
        <fullName evidence="6">RNA polymerase sigma-70 factor (ECF subfamily)</fullName>
    </submittedName>
</protein>
<dbReference type="SUPFAM" id="SSF88659">
    <property type="entry name" value="Sigma3 and sigma4 domains of RNA polymerase sigma factors"/>
    <property type="match status" value="1"/>
</dbReference>
<comment type="similarity">
    <text evidence="1">Belongs to the sigma-70 factor family. ECF subfamily.</text>
</comment>
<evidence type="ECO:0000259" key="5">
    <source>
        <dbReference type="Pfam" id="PF08281"/>
    </source>
</evidence>
<keyword evidence="4" id="KW-0804">Transcription</keyword>
<evidence type="ECO:0000256" key="1">
    <source>
        <dbReference type="ARBA" id="ARBA00010641"/>
    </source>
</evidence>
<dbReference type="AlphaFoldDB" id="A0A560LLC7"/>
<dbReference type="GO" id="GO:0016987">
    <property type="term" value="F:sigma factor activity"/>
    <property type="evidence" value="ECO:0007669"/>
    <property type="project" value="UniProtKB-KW"/>
</dbReference>
<dbReference type="Gene3D" id="1.10.10.10">
    <property type="entry name" value="Winged helix-like DNA-binding domain superfamily/Winged helix DNA-binding domain"/>
    <property type="match status" value="1"/>
</dbReference>
<dbReference type="RefSeq" id="WP_146988258.1">
    <property type="nucleotide sequence ID" value="NZ_VITY01000008.1"/>
</dbReference>
<name>A0A560LLC7_9BRAD</name>
<dbReference type="InterPro" id="IPR036388">
    <property type="entry name" value="WH-like_DNA-bd_sf"/>
</dbReference>
<accession>A0A560LLC7</accession>
<dbReference type="InterPro" id="IPR039425">
    <property type="entry name" value="RNA_pol_sigma-70-like"/>
</dbReference>
<reference evidence="6 7" key="1">
    <citation type="submission" date="2019-06" db="EMBL/GenBank/DDBJ databases">
        <title>Genomic Encyclopedia of Type Strains, Phase IV (KMG-V): Genome sequencing to study the core and pangenomes of soil and plant-associated prokaryotes.</title>
        <authorList>
            <person name="Whitman W."/>
        </authorList>
    </citation>
    <scope>NUCLEOTIDE SEQUENCE [LARGE SCALE GENOMIC DNA]</scope>
    <source>
        <strain evidence="6 7">BR 10355</strain>
    </source>
</reference>
<keyword evidence="2" id="KW-0805">Transcription regulation</keyword>
<dbReference type="PANTHER" id="PTHR43133">
    <property type="entry name" value="RNA POLYMERASE ECF-TYPE SIGMA FACTO"/>
    <property type="match status" value="1"/>
</dbReference>
<dbReference type="Gene3D" id="1.10.1740.10">
    <property type="match status" value="1"/>
</dbReference>
<dbReference type="SUPFAM" id="SSF88946">
    <property type="entry name" value="Sigma2 domain of RNA polymerase sigma factors"/>
    <property type="match status" value="1"/>
</dbReference>
<organism evidence="6 7">
    <name type="scientific">Bradyrhizobium macuxiense</name>
    <dbReference type="NCBI Taxonomy" id="1755647"/>
    <lineage>
        <taxon>Bacteria</taxon>
        <taxon>Pseudomonadati</taxon>
        <taxon>Pseudomonadota</taxon>
        <taxon>Alphaproteobacteria</taxon>
        <taxon>Hyphomicrobiales</taxon>
        <taxon>Nitrobacteraceae</taxon>
        <taxon>Bradyrhizobium</taxon>
    </lineage>
</organism>
<dbReference type="GO" id="GO:0003677">
    <property type="term" value="F:DNA binding"/>
    <property type="evidence" value="ECO:0007669"/>
    <property type="project" value="InterPro"/>
</dbReference>
<gene>
    <name evidence="6" type="ORF">FBZ93_10868</name>
</gene>
<proteinExistence type="inferred from homology"/>
<dbReference type="InterPro" id="IPR013325">
    <property type="entry name" value="RNA_pol_sigma_r2"/>
</dbReference>
<dbReference type="OrthoDB" id="9794372at2"/>
<feature type="domain" description="RNA polymerase sigma factor 70 region 4 type 2" evidence="5">
    <location>
        <begin position="110"/>
        <end position="160"/>
    </location>
</feature>
<dbReference type="GO" id="GO:0006352">
    <property type="term" value="P:DNA-templated transcription initiation"/>
    <property type="evidence" value="ECO:0007669"/>
    <property type="project" value="InterPro"/>
</dbReference>
<dbReference type="InterPro" id="IPR014284">
    <property type="entry name" value="RNA_pol_sigma-70_dom"/>
</dbReference>
<dbReference type="InterPro" id="IPR013324">
    <property type="entry name" value="RNA_pol_sigma_r3/r4-like"/>
</dbReference>
<keyword evidence="7" id="KW-1185">Reference proteome</keyword>
<evidence type="ECO:0000313" key="7">
    <source>
        <dbReference type="Proteomes" id="UP000321304"/>
    </source>
</evidence>
<dbReference type="EMBL" id="VITY01000008">
    <property type="protein sequence ID" value="TWB96029.1"/>
    <property type="molecule type" value="Genomic_DNA"/>
</dbReference>
<evidence type="ECO:0000256" key="4">
    <source>
        <dbReference type="ARBA" id="ARBA00023163"/>
    </source>
</evidence>
<dbReference type="InterPro" id="IPR013249">
    <property type="entry name" value="RNA_pol_sigma70_r4_t2"/>
</dbReference>
<dbReference type="Pfam" id="PF08281">
    <property type="entry name" value="Sigma70_r4_2"/>
    <property type="match status" value="1"/>
</dbReference>
<evidence type="ECO:0000256" key="3">
    <source>
        <dbReference type="ARBA" id="ARBA00023082"/>
    </source>
</evidence>
<dbReference type="PANTHER" id="PTHR43133:SF63">
    <property type="entry name" value="RNA POLYMERASE SIGMA FACTOR FECI-RELATED"/>
    <property type="match status" value="1"/>
</dbReference>